<name>A0A1I0ELT3_9FIRM</name>
<dbReference type="RefSeq" id="WP_092362348.1">
    <property type="nucleotide sequence ID" value="NZ_FOIM01000006.1"/>
</dbReference>
<evidence type="ECO:0000313" key="2">
    <source>
        <dbReference type="Proteomes" id="UP000198508"/>
    </source>
</evidence>
<sequence>MSITISFTMEPKMSLTGTKPWDVEQTAGFTKGLAKELGYHCDVISGYVVYQLCPEGFLWMTWKGKQLVGDCQTNIAGPGFHAAVVYFLELFAARGSLKLSVKDPTGFYADRNFERMRREYFYGWFKKLLHAIVSRVGTGEGKLVCWPSDYYLPQEQPGIVMTHIRGFGVRELKGIVQSGLTNAFAKDFFVWCDEEKGAWYFRNCALVLLNQQCYFKPSSRSNEDLLVNREVIRLLEKTLEMDRTVPFPVAEYREVCALDGHEPVDLTGVCPMTEEQPVGCRRGLLQRTIGRMRFAVPGSFLYDLQTQGNSERYYDESDGNRRDYYICAVKTEGDAQIRPEPFERETVLRTEEFAAGGVTGKLAVYKPSKRPLPGKPAVTNAVLVGESLAFRRGEPQEDTGLKESIAYTVAAQIAYRDQLTIVSITSGRAEDEAWAIDLIRKVEIVG</sequence>
<dbReference type="EMBL" id="FOIM01000006">
    <property type="protein sequence ID" value="SET46288.1"/>
    <property type="molecule type" value="Genomic_DNA"/>
</dbReference>
<gene>
    <name evidence="1" type="ORF">SAMN05216313_106220</name>
</gene>
<keyword evidence="2" id="KW-1185">Reference proteome</keyword>
<reference evidence="2" key="1">
    <citation type="submission" date="2016-10" db="EMBL/GenBank/DDBJ databases">
        <authorList>
            <person name="Varghese N."/>
            <person name="Submissions S."/>
        </authorList>
    </citation>
    <scope>NUCLEOTIDE SEQUENCE [LARGE SCALE GENOMIC DNA]</scope>
    <source>
        <strain evidence="2">NLAE-zl-G277</strain>
    </source>
</reference>
<organism evidence="1 2">
    <name type="scientific">Enterocloster lavalensis</name>
    <dbReference type="NCBI Taxonomy" id="460384"/>
    <lineage>
        <taxon>Bacteria</taxon>
        <taxon>Bacillati</taxon>
        <taxon>Bacillota</taxon>
        <taxon>Clostridia</taxon>
        <taxon>Lachnospirales</taxon>
        <taxon>Lachnospiraceae</taxon>
        <taxon>Enterocloster</taxon>
    </lineage>
</organism>
<accession>A0A1I0ELT3</accession>
<protein>
    <submittedName>
        <fullName evidence="1">Uncharacterized protein</fullName>
    </submittedName>
</protein>
<proteinExistence type="predicted"/>
<evidence type="ECO:0000313" key="1">
    <source>
        <dbReference type="EMBL" id="SET46288.1"/>
    </source>
</evidence>
<dbReference type="STRING" id="460384.SAMN05216313_106220"/>
<dbReference type="Proteomes" id="UP000198508">
    <property type="component" value="Unassembled WGS sequence"/>
</dbReference>
<dbReference type="AlphaFoldDB" id="A0A1I0ELT3"/>